<evidence type="ECO:0000256" key="6">
    <source>
        <dbReference type="ARBA" id="ARBA00022679"/>
    </source>
</evidence>
<dbReference type="AlphaFoldDB" id="A0A842D1N2"/>
<keyword evidence="9 18" id="KW-0418">Kinase</keyword>
<feature type="coiled-coil region" evidence="14">
    <location>
        <begin position="232"/>
        <end position="259"/>
    </location>
</feature>
<dbReference type="InterPro" id="IPR003594">
    <property type="entry name" value="HATPase_dom"/>
</dbReference>
<comment type="catalytic activity">
    <reaction evidence="1">
        <text>ATP + protein L-histidine = ADP + protein N-phospho-L-histidine.</text>
        <dbReference type="EC" id="2.7.13.3"/>
    </reaction>
</comment>
<evidence type="ECO:0000256" key="1">
    <source>
        <dbReference type="ARBA" id="ARBA00000085"/>
    </source>
</evidence>
<evidence type="ECO:0000256" key="2">
    <source>
        <dbReference type="ARBA" id="ARBA00004651"/>
    </source>
</evidence>
<keyword evidence="14" id="KW-0175">Coiled coil</keyword>
<dbReference type="InterPro" id="IPR050398">
    <property type="entry name" value="HssS/ArlS-like"/>
</dbReference>
<keyword evidence="6" id="KW-0808">Transferase</keyword>
<evidence type="ECO:0000259" key="16">
    <source>
        <dbReference type="PROSITE" id="PS50109"/>
    </source>
</evidence>
<evidence type="ECO:0000256" key="3">
    <source>
        <dbReference type="ARBA" id="ARBA00012438"/>
    </source>
</evidence>
<evidence type="ECO:0000256" key="8">
    <source>
        <dbReference type="ARBA" id="ARBA00022741"/>
    </source>
</evidence>
<dbReference type="FunFam" id="3.30.565.10:FF:000006">
    <property type="entry name" value="Sensor histidine kinase WalK"/>
    <property type="match status" value="1"/>
</dbReference>
<feature type="transmembrane region" description="Helical" evidence="15">
    <location>
        <begin position="12"/>
        <end position="35"/>
    </location>
</feature>
<dbReference type="Gene3D" id="6.10.340.10">
    <property type="match status" value="1"/>
</dbReference>
<evidence type="ECO:0000256" key="9">
    <source>
        <dbReference type="ARBA" id="ARBA00022777"/>
    </source>
</evidence>
<dbReference type="SMART" id="SM00388">
    <property type="entry name" value="HisKA"/>
    <property type="match status" value="1"/>
</dbReference>
<dbReference type="SUPFAM" id="SSF47384">
    <property type="entry name" value="Homodimeric domain of signal transducing histidine kinase"/>
    <property type="match status" value="1"/>
</dbReference>
<evidence type="ECO:0000256" key="14">
    <source>
        <dbReference type="SAM" id="Coils"/>
    </source>
</evidence>
<accession>A0A842D1N2</accession>
<dbReference type="CDD" id="cd00082">
    <property type="entry name" value="HisKA"/>
    <property type="match status" value="1"/>
</dbReference>
<dbReference type="InterPro" id="IPR036097">
    <property type="entry name" value="HisK_dim/P_sf"/>
</dbReference>
<name>A0A842D1N2_9LIST</name>
<dbReference type="InterPro" id="IPR036890">
    <property type="entry name" value="HATPase_C_sf"/>
</dbReference>
<dbReference type="PROSITE" id="PS50109">
    <property type="entry name" value="HIS_KIN"/>
    <property type="match status" value="1"/>
</dbReference>
<feature type="domain" description="Histidine kinase" evidence="16">
    <location>
        <begin position="259"/>
        <end position="475"/>
    </location>
</feature>
<dbReference type="SUPFAM" id="SSF158472">
    <property type="entry name" value="HAMP domain-like"/>
    <property type="match status" value="1"/>
</dbReference>
<dbReference type="Gene3D" id="1.10.287.130">
    <property type="match status" value="1"/>
</dbReference>
<organism evidence="18 19">
    <name type="scientific">Listeria booriae</name>
    <dbReference type="NCBI Taxonomy" id="1552123"/>
    <lineage>
        <taxon>Bacteria</taxon>
        <taxon>Bacillati</taxon>
        <taxon>Bacillota</taxon>
        <taxon>Bacilli</taxon>
        <taxon>Bacillales</taxon>
        <taxon>Listeriaceae</taxon>
        <taxon>Listeria</taxon>
    </lineage>
</organism>
<dbReference type="GO" id="GO:0000155">
    <property type="term" value="F:phosphorelay sensor kinase activity"/>
    <property type="evidence" value="ECO:0007669"/>
    <property type="project" value="InterPro"/>
</dbReference>
<evidence type="ECO:0000259" key="17">
    <source>
        <dbReference type="PROSITE" id="PS50885"/>
    </source>
</evidence>
<dbReference type="Pfam" id="PF02518">
    <property type="entry name" value="HATPase_c"/>
    <property type="match status" value="1"/>
</dbReference>
<evidence type="ECO:0000256" key="15">
    <source>
        <dbReference type="SAM" id="Phobius"/>
    </source>
</evidence>
<dbReference type="CDD" id="cd06225">
    <property type="entry name" value="HAMP"/>
    <property type="match status" value="1"/>
</dbReference>
<dbReference type="Pfam" id="PF00512">
    <property type="entry name" value="HisKA"/>
    <property type="match status" value="1"/>
</dbReference>
<keyword evidence="10" id="KW-0067">ATP-binding</keyword>
<dbReference type="NCBIfam" id="NF041210">
    <property type="entry name" value="his_kin_PieS"/>
    <property type="match status" value="1"/>
</dbReference>
<evidence type="ECO:0000256" key="11">
    <source>
        <dbReference type="ARBA" id="ARBA00022989"/>
    </source>
</evidence>
<feature type="transmembrane region" description="Helical" evidence="15">
    <location>
        <begin position="171"/>
        <end position="191"/>
    </location>
</feature>
<dbReference type="Gene3D" id="3.30.565.10">
    <property type="entry name" value="Histidine kinase-like ATPase, C-terminal domain"/>
    <property type="match status" value="1"/>
</dbReference>
<dbReference type="InterPro" id="IPR003661">
    <property type="entry name" value="HisK_dim/P_dom"/>
</dbReference>
<keyword evidence="5" id="KW-0597">Phosphoprotein</keyword>
<gene>
    <name evidence="18" type="ORF">HCA78_13235</name>
</gene>
<reference evidence="18 19" key="1">
    <citation type="submission" date="2020-03" db="EMBL/GenBank/DDBJ databases">
        <title>Soil Listeria distribution.</title>
        <authorList>
            <person name="Liao J."/>
            <person name="Wiedmann M."/>
        </authorList>
    </citation>
    <scope>NUCLEOTIDE SEQUENCE [LARGE SCALE GENOMIC DNA]</scope>
    <source>
        <strain evidence="18 19">FSL L7-0435</strain>
    </source>
</reference>
<dbReference type="PANTHER" id="PTHR45528">
    <property type="entry name" value="SENSOR HISTIDINE KINASE CPXA"/>
    <property type="match status" value="1"/>
</dbReference>
<dbReference type="FunFam" id="1.10.287.130:FF:000001">
    <property type="entry name" value="Two-component sensor histidine kinase"/>
    <property type="match status" value="1"/>
</dbReference>
<protein>
    <recommendedName>
        <fullName evidence="3">histidine kinase</fullName>
        <ecNumber evidence="3">2.7.13.3</ecNumber>
    </recommendedName>
</protein>
<keyword evidence="11 15" id="KW-1133">Transmembrane helix</keyword>
<dbReference type="PRINTS" id="PR00344">
    <property type="entry name" value="BCTRLSENSOR"/>
</dbReference>
<dbReference type="Proteomes" id="UP000546806">
    <property type="component" value="Unassembled WGS sequence"/>
</dbReference>
<evidence type="ECO:0000256" key="12">
    <source>
        <dbReference type="ARBA" id="ARBA00023012"/>
    </source>
</evidence>
<dbReference type="SMART" id="SM00387">
    <property type="entry name" value="HATPase_c"/>
    <property type="match status" value="1"/>
</dbReference>
<keyword evidence="12" id="KW-0902">Two-component regulatory system</keyword>
<dbReference type="EMBL" id="JAARWW010000006">
    <property type="protein sequence ID" value="MBC2004742.1"/>
    <property type="molecule type" value="Genomic_DNA"/>
</dbReference>
<dbReference type="EC" id="2.7.13.3" evidence="3"/>
<evidence type="ECO:0000256" key="7">
    <source>
        <dbReference type="ARBA" id="ARBA00022692"/>
    </source>
</evidence>
<keyword evidence="8" id="KW-0547">Nucleotide-binding</keyword>
<comment type="subcellular location">
    <subcellularLocation>
        <location evidence="2">Cell membrane</location>
        <topology evidence="2">Multi-pass membrane protein</topology>
    </subcellularLocation>
</comment>
<dbReference type="PANTHER" id="PTHR45528:SF1">
    <property type="entry name" value="SENSOR HISTIDINE KINASE CPXA"/>
    <property type="match status" value="1"/>
</dbReference>
<evidence type="ECO:0000313" key="18">
    <source>
        <dbReference type="EMBL" id="MBC2004742.1"/>
    </source>
</evidence>
<comment type="caution">
    <text evidence="18">The sequence shown here is derived from an EMBL/GenBank/DDBJ whole genome shotgun (WGS) entry which is preliminary data.</text>
</comment>
<dbReference type="InterPro" id="IPR003660">
    <property type="entry name" value="HAMP_dom"/>
</dbReference>
<evidence type="ECO:0000256" key="13">
    <source>
        <dbReference type="ARBA" id="ARBA00023136"/>
    </source>
</evidence>
<dbReference type="PROSITE" id="PS51257">
    <property type="entry name" value="PROKAR_LIPOPROTEIN"/>
    <property type="match status" value="1"/>
</dbReference>
<dbReference type="GO" id="GO:0005524">
    <property type="term" value="F:ATP binding"/>
    <property type="evidence" value="ECO:0007669"/>
    <property type="project" value="UniProtKB-KW"/>
</dbReference>
<sequence>MSRMKFKYFYQLFLTQFIILFIACLMIGLLISHFMKDYLYQSEVADLTAYGEEIAKDVQGMSSEEVASPILRTYQQILSVKNIHYVIFDDTAAIIYPKNDRPLPPDFRLKTDEWKELQDGKTVSTLMDTRFSEQLTRVSIPIEKNGEFAGGIMLTSPISGTEKVIGKINWYVFYTILISITIALILSAIIAKLQVNRFRKLSSATKEVIKGNYSVRLKESSIDEIGALAGDFNKMTQTLEESAIEIERQEKRRRQFIADVSHEMRTPLTTISGLTEGLVNDIIPKSETDRCIALIDTEARRLARLVNENLDYERIRSNQIQLNKTTFIAHEFLDIIKDQLQLTAEDKGNQIIVDAPDSVQIFADYDRLMQVFINIVKNSIQFTENGTITLSAKQEYKATIFEISDTGIGMDESEVEQIWDRFYKADMSRTSTKFGESGIGLSIVKQLISYHDGEVSVHSIPDEGTTFTIKLPFFIDNGIQY</sequence>
<dbReference type="SMART" id="SM00304">
    <property type="entry name" value="HAMP"/>
    <property type="match status" value="1"/>
</dbReference>
<evidence type="ECO:0000256" key="4">
    <source>
        <dbReference type="ARBA" id="ARBA00022475"/>
    </source>
</evidence>
<dbReference type="InterPro" id="IPR005467">
    <property type="entry name" value="His_kinase_dom"/>
</dbReference>
<dbReference type="Pfam" id="PF00672">
    <property type="entry name" value="HAMP"/>
    <property type="match status" value="1"/>
</dbReference>
<keyword evidence="4" id="KW-1003">Cell membrane</keyword>
<evidence type="ECO:0000256" key="10">
    <source>
        <dbReference type="ARBA" id="ARBA00022840"/>
    </source>
</evidence>
<evidence type="ECO:0000313" key="19">
    <source>
        <dbReference type="Proteomes" id="UP000546806"/>
    </source>
</evidence>
<feature type="domain" description="HAMP" evidence="17">
    <location>
        <begin position="192"/>
        <end position="244"/>
    </location>
</feature>
<dbReference type="RefSeq" id="WP_185533721.1">
    <property type="nucleotide sequence ID" value="NZ_JAARWW010000006.1"/>
</dbReference>
<dbReference type="SUPFAM" id="SSF55874">
    <property type="entry name" value="ATPase domain of HSP90 chaperone/DNA topoisomerase II/histidine kinase"/>
    <property type="match status" value="1"/>
</dbReference>
<dbReference type="InterPro" id="IPR004358">
    <property type="entry name" value="Sig_transdc_His_kin-like_C"/>
</dbReference>
<keyword evidence="7 15" id="KW-0812">Transmembrane</keyword>
<dbReference type="PROSITE" id="PS50885">
    <property type="entry name" value="HAMP"/>
    <property type="match status" value="1"/>
</dbReference>
<evidence type="ECO:0000256" key="5">
    <source>
        <dbReference type="ARBA" id="ARBA00022553"/>
    </source>
</evidence>
<dbReference type="GO" id="GO:0005886">
    <property type="term" value="C:plasma membrane"/>
    <property type="evidence" value="ECO:0007669"/>
    <property type="project" value="UniProtKB-SubCell"/>
</dbReference>
<keyword evidence="13 15" id="KW-0472">Membrane</keyword>
<proteinExistence type="predicted"/>